<evidence type="ECO:0000313" key="3">
    <source>
        <dbReference type="Proteomes" id="UP000435112"/>
    </source>
</evidence>
<dbReference type="EMBL" id="QXFU01008090">
    <property type="protein sequence ID" value="KAE8957130.1"/>
    <property type="molecule type" value="Genomic_DNA"/>
</dbReference>
<feature type="non-terminal residue" evidence="2">
    <location>
        <position position="171"/>
    </location>
</feature>
<name>A0A6A3GKJ2_9STRA</name>
<gene>
    <name evidence="2" type="ORF">PR002_g31268</name>
</gene>
<dbReference type="OrthoDB" id="127512at2759"/>
<protein>
    <submittedName>
        <fullName evidence="2">Uncharacterized protein</fullName>
    </submittedName>
</protein>
<reference evidence="2 3" key="1">
    <citation type="submission" date="2018-09" db="EMBL/GenBank/DDBJ databases">
        <title>Genomic investigation of the strawberry pathogen Phytophthora fragariae indicates pathogenicity is determined by transcriptional variation in three key races.</title>
        <authorList>
            <person name="Adams T.M."/>
            <person name="Armitage A.D."/>
            <person name="Sobczyk M.K."/>
            <person name="Bates H.J."/>
            <person name="Dunwell J.M."/>
            <person name="Nellist C.F."/>
            <person name="Harrison R.J."/>
        </authorList>
    </citation>
    <scope>NUCLEOTIDE SEQUENCE [LARGE SCALE GENOMIC DNA]</scope>
    <source>
        <strain evidence="2 3">SCRP324</strain>
    </source>
</reference>
<dbReference type="AlphaFoldDB" id="A0A6A3GKJ2"/>
<accession>A0A6A3GKJ2</accession>
<proteinExistence type="predicted"/>
<dbReference type="Proteomes" id="UP000435112">
    <property type="component" value="Unassembled WGS sequence"/>
</dbReference>
<organism evidence="2 3">
    <name type="scientific">Phytophthora rubi</name>
    <dbReference type="NCBI Taxonomy" id="129364"/>
    <lineage>
        <taxon>Eukaryota</taxon>
        <taxon>Sar</taxon>
        <taxon>Stramenopiles</taxon>
        <taxon>Oomycota</taxon>
        <taxon>Peronosporomycetes</taxon>
        <taxon>Peronosporales</taxon>
        <taxon>Peronosporaceae</taxon>
        <taxon>Phytophthora</taxon>
    </lineage>
</organism>
<sequence>MDLVTAQVVTARGGNVTFHEEYTADGTYVQHLMLNAFADGDHKLPETVPVARIKTKHVQSAVGCSQDADLPACDSVESQPAAASPADLQDPAKAPDGLSKAGAPRKRSRRKKPTAVEKETSGFAIEAPLTEPCLKRPRRKQKANVRLSDYVVGHVQATTDMQIPTTYKQAR</sequence>
<comment type="caution">
    <text evidence="2">The sequence shown here is derived from an EMBL/GenBank/DDBJ whole genome shotgun (WGS) entry which is preliminary data.</text>
</comment>
<feature type="region of interest" description="Disordered" evidence="1">
    <location>
        <begin position="69"/>
        <end position="123"/>
    </location>
</feature>
<feature type="compositionally biased region" description="Basic residues" evidence="1">
    <location>
        <begin position="103"/>
        <end position="113"/>
    </location>
</feature>
<evidence type="ECO:0000256" key="1">
    <source>
        <dbReference type="SAM" id="MobiDB-lite"/>
    </source>
</evidence>
<evidence type="ECO:0000313" key="2">
    <source>
        <dbReference type="EMBL" id="KAE8957130.1"/>
    </source>
</evidence>